<dbReference type="AlphaFoldDB" id="A0A1R3L7F0"/>
<accession>A0A1R3L7F0</accession>
<organism evidence="1 2">
    <name type="scientific">Asparagus officinalis</name>
    <name type="common">Garden asparagus</name>
    <dbReference type="NCBI Taxonomy" id="4686"/>
    <lineage>
        <taxon>Eukaryota</taxon>
        <taxon>Viridiplantae</taxon>
        <taxon>Streptophyta</taxon>
        <taxon>Embryophyta</taxon>
        <taxon>Tracheophyta</taxon>
        <taxon>Spermatophyta</taxon>
        <taxon>Magnoliopsida</taxon>
        <taxon>Liliopsida</taxon>
        <taxon>Asparagales</taxon>
        <taxon>Asparagaceae</taxon>
        <taxon>Asparagoideae</taxon>
        <taxon>Asparagus</taxon>
    </lineage>
</organism>
<sequence>MEHSDKGSSRALELIRRKRVNVVKSAIDIAAERGNVNGYMYVLGVDSLAVWRRSVKMCIPGTGGRVQVHGFVFAVILCGNAYIHSRIPQLAIIGYSESVSNLHTSELRSKCMAGSVSRWRLSFAKNNENGRKCEGMGEVHEEMLW</sequence>
<evidence type="ECO:0000313" key="2">
    <source>
        <dbReference type="Proteomes" id="UP000243459"/>
    </source>
</evidence>
<name>A0A1R3L7F0_ASPOF</name>
<protein>
    <submittedName>
        <fullName evidence="1">Uncharacterized protein</fullName>
    </submittedName>
</protein>
<proteinExistence type="predicted"/>
<dbReference type="Proteomes" id="UP000243459">
    <property type="component" value="Unassembled WGS sequence"/>
</dbReference>
<dbReference type="EMBL" id="KV863403">
    <property type="protein sequence ID" value="ONK55533.1"/>
    <property type="molecule type" value="Genomic_DNA"/>
</dbReference>
<dbReference type="Gramene" id="ONK55533">
    <property type="protein sequence ID" value="ONK55533"/>
    <property type="gene ID" value="A4U43_UnF2060"/>
</dbReference>
<reference evidence="2" key="1">
    <citation type="journal article" date="2017" name="Nat. Commun.">
        <title>The asparagus genome sheds light on the origin and evolution of a young Y chromosome.</title>
        <authorList>
            <person name="Harkess A."/>
            <person name="Zhou J."/>
            <person name="Xu C."/>
            <person name="Bowers J.E."/>
            <person name="Van der Hulst R."/>
            <person name="Ayyampalayam S."/>
            <person name="Mercati F."/>
            <person name="Riccardi P."/>
            <person name="McKain M.R."/>
            <person name="Kakrana A."/>
            <person name="Tang H."/>
            <person name="Ray J."/>
            <person name="Groenendijk J."/>
            <person name="Arikit S."/>
            <person name="Mathioni S.M."/>
            <person name="Nakano M."/>
            <person name="Shan H."/>
            <person name="Telgmann-Rauber A."/>
            <person name="Kanno A."/>
            <person name="Yue Z."/>
            <person name="Chen H."/>
            <person name="Li W."/>
            <person name="Chen Y."/>
            <person name="Xu X."/>
            <person name="Zhang Y."/>
            <person name="Luo S."/>
            <person name="Chen H."/>
            <person name="Gao J."/>
            <person name="Mao Z."/>
            <person name="Pires J.C."/>
            <person name="Luo M."/>
            <person name="Kudrna D."/>
            <person name="Wing R.A."/>
            <person name="Meyers B.C."/>
            <person name="Yi K."/>
            <person name="Kong H."/>
            <person name="Lavrijsen P."/>
            <person name="Sunseri F."/>
            <person name="Falavigna A."/>
            <person name="Ye Y."/>
            <person name="Leebens-Mack J.H."/>
            <person name="Chen G."/>
        </authorList>
    </citation>
    <scope>NUCLEOTIDE SEQUENCE [LARGE SCALE GENOMIC DNA]</scope>
    <source>
        <strain evidence="2">cv. DH0086</strain>
    </source>
</reference>
<evidence type="ECO:0000313" key="1">
    <source>
        <dbReference type="EMBL" id="ONK55533.1"/>
    </source>
</evidence>
<gene>
    <name evidence="1" type="ORF">A4U43_UnF2060</name>
</gene>
<keyword evidence="2" id="KW-1185">Reference proteome</keyword>